<evidence type="ECO:0000256" key="2">
    <source>
        <dbReference type="ARBA" id="ARBA00006991"/>
    </source>
</evidence>
<comment type="similarity">
    <text evidence="2">Belongs to the krueppel C2H2-type zinc-finger protein family.</text>
</comment>
<evidence type="ECO:0000256" key="4">
    <source>
        <dbReference type="ARBA" id="ARBA00022737"/>
    </source>
</evidence>
<evidence type="ECO:0000256" key="10">
    <source>
        <dbReference type="ARBA" id="ARBA00023242"/>
    </source>
</evidence>
<dbReference type="FunFam" id="3.30.160.60:FF:001370">
    <property type="entry name" value="Zinc finger protein"/>
    <property type="match status" value="1"/>
</dbReference>
<evidence type="ECO:0000256" key="8">
    <source>
        <dbReference type="ARBA" id="ARBA00023125"/>
    </source>
</evidence>
<gene>
    <name evidence="14" type="ORF">CEXT_484501</name>
</gene>
<dbReference type="PROSITE" id="PS50157">
    <property type="entry name" value="ZINC_FINGER_C2H2_2"/>
    <property type="match status" value="2"/>
</dbReference>
<protein>
    <recommendedName>
        <fullName evidence="13">C2H2-type domain-containing protein</fullName>
    </recommendedName>
</protein>
<dbReference type="GO" id="GO:0008270">
    <property type="term" value="F:zinc ion binding"/>
    <property type="evidence" value="ECO:0007669"/>
    <property type="project" value="UniProtKB-KW"/>
</dbReference>
<evidence type="ECO:0000256" key="5">
    <source>
        <dbReference type="ARBA" id="ARBA00022771"/>
    </source>
</evidence>
<evidence type="ECO:0000256" key="12">
    <source>
        <dbReference type="PROSITE-ProRule" id="PRU00042"/>
    </source>
</evidence>
<dbReference type="PANTHER" id="PTHR24388">
    <property type="entry name" value="ZINC FINGER PROTEIN"/>
    <property type="match status" value="1"/>
</dbReference>
<dbReference type="AlphaFoldDB" id="A0AAV4Y886"/>
<keyword evidence="3" id="KW-0479">Metal-binding</keyword>
<keyword evidence="7" id="KW-0805">Transcription regulation</keyword>
<dbReference type="PROSITE" id="PS00028">
    <property type="entry name" value="ZINC_FINGER_C2H2_1"/>
    <property type="match status" value="1"/>
</dbReference>
<keyword evidence="4" id="KW-0677">Repeat</keyword>
<dbReference type="SMART" id="SM00355">
    <property type="entry name" value="ZnF_C2H2"/>
    <property type="match status" value="2"/>
</dbReference>
<keyword evidence="5 12" id="KW-0863">Zinc-finger</keyword>
<dbReference type="GO" id="GO:0045893">
    <property type="term" value="P:positive regulation of DNA-templated transcription"/>
    <property type="evidence" value="ECO:0007669"/>
    <property type="project" value="UniProtKB-ARBA"/>
</dbReference>
<keyword evidence="9" id="KW-0804">Transcription</keyword>
<comment type="similarity">
    <text evidence="11">Belongs to the snail C2H2-type zinc-finger protein family.</text>
</comment>
<dbReference type="InterPro" id="IPR050527">
    <property type="entry name" value="Snail/Krueppel_Znf"/>
</dbReference>
<dbReference type="InterPro" id="IPR013087">
    <property type="entry name" value="Znf_C2H2_type"/>
</dbReference>
<dbReference type="EMBL" id="BPLR01018759">
    <property type="protein sequence ID" value="GIZ02136.1"/>
    <property type="molecule type" value="Genomic_DNA"/>
</dbReference>
<dbReference type="SUPFAM" id="SSF57667">
    <property type="entry name" value="beta-beta-alpha zinc fingers"/>
    <property type="match status" value="1"/>
</dbReference>
<keyword evidence="10" id="KW-0539">Nucleus</keyword>
<dbReference type="GO" id="GO:0005694">
    <property type="term" value="C:chromosome"/>
    <property type="evidence" value="ECO:0007669"/>
    <property type="project" value="UniProtKB-ARBA"/>
</dbReference>
<evidence type="ECO:0000256" key="3">
    <source>
        <dbReference type="ARBA" id="ARBA00022723"/>
    </source>
</evidence>
<feature type="domain" description="C2H2-type" evidence="13">
    <location>
        <begin position="88"/>
        <end position="112"/>
    </location>
</feature>
<evidence type="ECO:0000256" key="1">
    <source>
        <dbReference type="ARBA" id="ARBA00004123"/>
    </source>
</evidence>
<comment type="subcellular location">
    <subcellularLocation>
        <location evidence="1">Nucleus</location>
    </subcellularLocation>
</comment>
<evidence type="ECO:0000256" key="6">
    <source>
        <dbReference type="ARBA" id="ARBA00022833"/>
    </source>
</evidence>
<accession>A0AAV4Y886</accession>
<dbReference type="Gene3D" id="3.30.160.60">
    <property type="entry name" value="Classic Zinc Finger"/>
    <property type="match status" value="2"/>
</dbReference>
<keyword evidence="15" id="KW-1185">Reference proteome</keyword>
<evidence type="ECO:0000256" key="7">
    <source>
        <dbReference type="ARBA" id="ARBA00023015"/>
    </source>
</evidence>
<organism evidence="14 15">
    <name type="scientific">Caerostris extrusa</name>
    <name type="common">Bark spider</name>
    <name type="synonym">Caerostris bankana</name>
    <dbReference type="NCBI Taxonomy" id="172846"/>
    <lineage>
        <taxon>Eukaryota</taxon>
        <taxon>Metazoa</taxon>
        <taxon>Ecdysozoa</taxon>
        <taxon>Arthropoda</taxon>
        <taxon>Chelicerata</taxon>
        <taxon>Arachnida</taxon>
        <taxon>Araneae</taxon>
        <taxon>Araneomorphae</taxon>
        <taxon>Entelegynae</taxon>
        <taxon>Araneoidea</taxon>
        <taxon>Araneidae</taxon>
        <taxon>Caerostris</taxon>
    </lineage>
</organism>
<dbReference type="InterPro" id="IPR036236">
    <property type="entry name" value="Znf_C2H2_sf"/>
</dbReference>
<dbReference type="GO" id="GO:0000978">
    <property type="term" value="F:RNA polymerase II cis-regulatory region sequence-specific DNA binding"/>
    <property type="evidence" value="ECO:0007669"/>
    <property type="project" value="TreeGrafter"/>
</dbReference>
<dbReference type="GO" id="GO:0000981">
    <property type="term" value="F:DNA-binding transcription factor activity, RNA polymerase II-specific"/>
    <property type="evidence" value="ECO:0007669"/>
    <property type="project" value="TreeGrafter"/>
</dbReference>
<name>A0AAV4Y886_CAEEX</name>
<keyword evidence="8" id="KW-0238">DNA-binding</keyword>
<dbReference type="Pfam" id="PF13465">
    <property type="entry name" value="zf-H2C2_2"/>
    <property type="match status" value="1"/>
</dbReference>
<evidence type="ECO:0000313" key="14">
    <source>
        <dbReference type="EMBL" id="GIZ02136.1"/>
    </source>
</evidence>
<feature type="domain" description="C2H2-type" evidence="13">
    <location>
        <begin position="60"/>
        <end position="87"/>
    </location>
</feature>
<dbReference type="PANTHER" id="PTHR24388:SF54">
    <property type="entry name" value="PROTEIN ESCARGOT"/>
    <property type="match status" value="1"/>
</dbReference>
<keyword evidence="6" id="KW-0862">Zinc</keyword>
<evidence type="ECO:0000259" key="13">
    <source>
        <dbReference type="PROSITE" id="PS50157"/>
    </source>
</evidence>
<reference evidence="14 15" key="1">
    <citation type="submission" date="2021-06" db="EMBL/GenBank/DDBJ databases">
        <title>Caerostris extrusa draft genome.</title>
        <authorList>
            <person name="Kono N."/>
            <person name="Arakawa K."/>
        </authorList>
    </citation>
    <scope>NUCLEOTIDE SEQUENCE [LARGE SCALE GENOMIC DNA]</scope>
</reference>
<dbReference type="Proteomes" id="UP001054945">
    <property type="component" value="Unassembled WGS sequence"/>
</dbReference>
<comment type="caution">
    <text evidence="14">The sequence shown here is derived from an EMBL/GenBank/DDBJ whole genome shotgun (WGS) entry which is preliminary data.</text>
</comment>
<proteinExistence type="inferred from homology"/>
<evidence type="ECO:0000313" key="15">
    <source>
        <dbReference type="Proteomes" id="UP001054945"/>
    </source>
</evidence>
<dbReference type="GO" id="GO:0005634">
    <property type="term" value="C:nucleus"/>
    <property type="evidence" value="ECO:0007669"/>
    <property type="project" value="UniProtKB-SubCell"/>
</dbReference>
<evidence type="ECO:0000256" key="11">
    <source>
        <dbReference type="ARBA" id="ARBA00037948"/>
    </source>
</evidence>
<sequence>MLLNHCGTYRKCHLPFIVRIQQKKSVKKKIAELVQIKDITNSSVNAGFSLANIGMDAKRRQCPICGYSTSRLADLKRHMRIHTGERPFKCPQCDKTFSQKNNMKTHLMILHSIIQY</sequence>
<dbReference type="FunFam" id="3.30.160.60:FF:001732">
    <property type="entry name" value="Zgc:162936"/>
    <property type="match status" value="1"/>
</dbReference>
<evidence type="ECO:0000256" key="9">
    <source>
        <dbReference type="ARBA" id="ARBA00023163"/>
    </source>
</evidence>